<feature type="domain" description="AAA+ ATPase" evidence="1">
    <location>
        <begin position="44"/>
        <end position="195"/>
    </location>
</feature>
<comment type="caution">
    <text evidence="2">The sequence shown here is derived from an EMBL/GenBank/DDBJ whole genome shotgun (WGS) entry which is preliminary data.</text>
</comment>
<dbReference type="RefSeq" id="WP_146565448.1">
    <property type="nucleotide sequence ID" value="NZ_SIHJ01000001.1"/>
</dbReference>
<reference evidence="2 3" key="1">
    <citation type="submission" date="2019-02" db="EMBL/GenBank/DDBJ databases">
        <title>Deep-cultivation of Planctomycetes and their phenomic and genomic characterization uncovers novel biology.</title>
        <authorList>
            <person name="Wiegand S."/>
            <person name="Jogler M."/>
            <person name="Boedeker C."/>
            <person name="Pinto D."/>
            <person name="Vollmers J."/>
            <person name="Rivas-Marin E."/>
            <person name="Kohn T."/>
            <person name="Peeters S.H."/>
            <person name="Heuer A."/>
            <person name="Rast P."/>
            <person name="Oberbeckmann S."/>
            <person name="Bunk B."/>
            <person name="Jeske O."/>
            <person name="Meyerdierks A."/>
            <person name="Storesund J.E."/>
            <person name="Kallscheuer N."/>
            <person name="Luecker S."/>
            <person name="Lage O.M."/>
            <person name="Pohl T."/>
            <person name="Merkel B.J."/>
            <person name="Hornburger P."/>
            <person name="Mueller R.-W."/>
            <person name="Bruemmer F."/>
            <person name="Labrenz M."/>
            <person name="Spormann A.M."/>
            <person name="Op Den Camp H."/>
            <person name="Overmann J."/>
            <person name="Amann R."/>
            <person name="Jetten M.S.M."/>
            <person name="Mascher T."/>
            <person name="Medema M.H."/>
            <person name="Devos D.P."/>
            <person name="Kaster A.-K."/>
            <person name="Ovreas L."/>
            <person name="Rohde M."/>
            <person name="Galperin M.Y."/>
            <person name="Jogler C."/>
        </authorList>
    </citation>
    <scope>NUCLEOTIDE SEQUENCE [LARGE SCALE GENOMIC DNA]</scope>
    <source>
        <strain evidence="2 3">KOR34</strain>
    </source>
</reference>
<evidence type="ECO:0000313" key="2">
    <source>
        <dbReference type="EMBL" id="TWT38142.1"/>
    </source>
</evidence>
<name>A0A5C5VKA7_9BACT</name>
<proteinExistence type="predicted"/>
<accession>A0A5C5VKA7</accession>
<dbReference type="Gene3D" id="3.40.50.300">
    <property type="entry name" value="P-loop containing nucleotide triphosphate hydrolases"/>
    <property type="match status" value="1"/>
</dbReference>
<dbReference type="SMART" id="SM00382">
    <property type="entry name" value="AAA"/>
    <property type="match status" value="1"/>
</dbReference>
<dbReference type="SUPFAM" id="SSF52540">
    <property type="entry name" value="P-loop containing nucleoside triphosphate hydrolases"/>
    <property type="match status" value="1"/>
</dbReference>
<evidence type="ECO:0000259" key="1">
    <source>
        <dbReference type="SMART" id="SM00382"/>
    </source>
</evidence>
<keyword evidence="3" id="KW-1185">Reference proteome</keyword>
<sequence>MTIPTASTIEQERAFPAYACADRYFASRSAEEARRSVDQCVRRGDGPALLIGAPGMGKTMLLEVLSAGFADRFGMVSLTSSQVCTRRALLQAVLFGLDLPFRERDEGELRLSLMQALQDRQELPNGIVLLVDEAQLLAPRLLEELRVLSNLTLRGEPIVRLVLLGGPGLEETFADPELEAFNQRVGTRCYVNSLTYEETREYVRAHVAAVGADPEAIFTPDGLDAVFHASDGVPRLINQICDRALRAAVAESLEQVDAQVVQQAWSDLHQLPAPWETRKPAAPAPQTPVSVDAPGVVEFGELADLTDAEPEVHPPVVSVEVDLAGPPSAARQSVWNADQALGVTTPIEQAIRASEPAEADDPFGEEFQEEEIVIDRFSGLEVVFQSTTPVVTNTLDPKLSTMASTLARSDSYEPDEAPADESFDELLEQDVEAPKAQKPPALRLQPEELELLSDDDDADDPRLSTLSIDARADATADDSDILIIENDLIEVEGVKQPMARRQEYRQLFAKLRHG</sequence>
<evidence type="ECO:0000313" key="3">
    <source>
        <dbReference type="Proteomes" id="UP000316714"/>
    </source>
</evidence>
<dbReference type="OrthoDB" id="227226at2"/>
<dbReference type="GO" id="GO:0016887">
    <property type="term" value="F:ATP hydrolysis activity"/>
    <property type="evidence" value="ECO:0007669"/>
    <property type="project" value="InterPro"/>
</dbReference>
<dbReference type="InterPro" id="IPR049945">
    <property type="entry name" value="AAA_22"/>
</dbReference>
<dbReference type="AlphaFoldDB" id="A0A5C5VKA7"/>
<dbReference type="PANTHER" id="PTHR35894:SF1">
    <property type="entry name" value="PHOSPHORIBULOKINASE _ URIDINE KINASE FAMILY"/>
    <property type="match status" value="1"/>
</dbReference>
<dbReference type="PANTHER" id="PTHR35894">
    <property type="entry name" value="GENERAL SECRETION PATHWAY PROTEIN A-RELATED"/>
    <property type="match status" value="1"/>
</dbReference>
<gene>
    <name evidence="2" type="ORF">KOR34_31100</name>
</gene>
<dbReference type="InterPro" id="IPR052026">
    <property type="entry name" value="ExeA_AAA_ATPase_DNA-bind"/>
</dbReference>
<protein>
    <recommendedName>
        <fullName evidence="1">AAA+ ATPase domain-containing protein</fullName>
    </recommendedName>
</protein>
<dbReference type="Proteomes" id="UP000316714">
    <property type="component" value="Unassembled WGS sequence"/>
</dbReference>
<dbReference type="InterPro" id="IPR003593">
    <property type="entry name" value="AAA+_ATPase"/>
</dbReference>
<dbReference type="EMBL" id="SIHJ01000001">
    <property type="protein sequence ID" value="TWT38142.1"/>
    <property type="molecule type" value="Genomic_DNA"/>
</dbReference>
<dbReference type="CDD" id="cd00009">
    <property type="entry name" value="AAA"/>
    <property type="match status" value="1"/>
</dbReference>
<dbReference type="InterPro" id="IPR027417">
    <property type="entry name" value="P-loop_NTPase"/>
</dbReference>
<organism evidence="2 3">
    <name type="scientific">Posidoniimonas corsicana</name>
    <dbReference type="NCBI Taxonomy" id="1938618"/>
    <lineage>
        <taxon>Bacteria</taxon>
        <taxon>Pseudomonadati</taxon>
        <taxon>Planctomycetota</taxon>
        <taxon>Planctomycetia</taxon>
        <taxon>Pirellulales</taxon>
        <taxon>Lacipirellulaceae</taxon>
        <taxon>Posidoniimonas</taxon>
    </lineage>
</organism>
<dbReference type="Pfam" id="PF13401">
    <property type="entry name" value="AAA_22"/>
    <property type="match status" value="1"/>
</dbReference>